<dbReference type="AlphaFoldDB" id="A0A9D5D0Z2"/>
<feature type="compositionally biased region" description="Basic and acidic residues" evidence="4">
    <location>
        <begin position="42"/>
        <end position="57"/>
    </location>
</feature>
<gene>
    <name evidence="6" type="ORF">J5N97_011691</name>
</gene>
<feature type="region of interest" description="Disordered" evidence="4">
    <location>
        <begin position="233"/>
        <end position="259"/>
    </location>
</feature>
<dbReference type="OrthoDB" id="429427at2759"/>
<feature type="compositionally biased region" description="Basic residues" evidence="4">
    <location>
        <begin position="1"/>
        <end position="12"/>
    </location>
</feature>
<comment type="caution">
    <text evidence="6">The sequence shown here is derived from an EMBL/GenBank/DDBJ whole genome shotgun (WGS) entry which is preliminary data.</text>
</comment>
<keyword evidence="3" id="KW-0539">Nucleus</keyword>
<evidence type="ECO:0000313" key="6">
    <source>
        <dbReference type="EMBL" id="KAJ0983436.1"/>
    </source>
</evidence>
<feature type="compositionally biased region" description="Basic and acidic residues" evidence="4">
    <location>
        <begin position="102"/>
        <end position="111"/>
    </location>
</feature>
<accession>A0A9D5D0Z2</accession>
<dbReference type="InterPro" id="IPR012890">
    <property type="entry name" value="GCFC2-like"/>
</dbReference>
<sequence>MSSRTKNFRRRSGTADLNGDDRPSAPPPPAAQPKHRAPKPPEGPKRLSFADDEEGRRWRGPVRSSTPSARLAPIQKHSLSKERSAPRVNVPSNVKPQTGEYTEEKLRELQKNARSLGTRTSRSSAVSTPSYSDSAKPDASADPVIVLRGLVKPPPPPPVSGRNEKDKREQEEEDLKDQDVDSGAADQRRFAGLSIDRKGKDSSSVIPDQATIDAIRAKRERLRQARGPLADYISLDGGGVVGSRPSDGGSSDDEESDFQGRISLFGDAKDGGTKKGVFEDIDERVVVSEPRVVKGGYMDVVVEEEDDEDEEERKWEEEQFRKGLGKRIDEAGSVLPAPAVHPQPSHLSAGAPLRPAAGIGIGISRSAEIMSIPQQAEVATRALHENITKLRETHNRTLNSLMRTDENLSEALSDITSLEKSLEAAGDKFIFMQQLRDFISVMCDFLQDKAPFIEELEEQMQKLHEVRASAILERRAADTADESSEVEAAVNAAMSVLSKGSGATFLSAATTAAQAAAAAVRESSNLRVQLDEFGRDINLQNRMDSARRAEKRKRRKARSGTKRMTYIERDITYERIEGESSTDESDDEGDAYNSSRDELLQTAKQIFSDAADDYLKLAVLKEKFDECKRQYSSSYRDAYMSLSAPAVFSPYVRLELLEWDPLYKKTDFNDMDWHELLFDYGLPGKNRDYDADDPDANLIPVLVEKVALPILHHEIAHCWDMLSTRRTENAVFATNLLINYIPASSEGLRELLAVVRSRLDEAIAGLSVPTWSALVLKAVPGAAQLAAYQFGMSLRLLRNICLWKDVLALPILEKLALDDLLGKKLLPHVRSIMPNIHDAVTRTERIIASLSGVWSGSSVTTDHSPKLQPLVECVVELGKRLENRHTSGVSKEETLGLARRLKKMLVELNDYDKARGILRTFQLKEAL</sequence>
<feature type="region of interest" description="Disordered" evidence="4">
    <location>
        <begin position="1"/>
        <end position="209"/>
    </location>
</feature>
<feature type="domain" description="GCF C-terminal" evidence="5">
    <location>
        <begin position="620"/>
        <end position="823"/>
    </location>
</feature>
<name>A0A9D5D0Z2_9LILI</name>
<reference evidence="6" key="1">
    <citation type="submission" date="2021-03" db="EMBL/GenBank/DDBJ databases">
        <authorList>
            <person name="Li Z."/>
            <person name="Yang C."/>
        </authorList>
    </citation>
    <scope>NUCLEOTIDE SEQUENCE</scope>
    <source>
        <strain evidence="6">Dzin_1.0</strain>
        <tissue evidence="6">Leaf</tissue>
    </source>
</reference>
<reference evidence="6" key="2">
    <citation type="journal article" date="2022" name="Hortic Res">
        <title>The genome of Dioscorea zingiberensis sheds light on the biosynthesis, origin and evolution of the medicinally important diosgenin saponins.</title>
        <authorList>
            <person name="Li Y."/>
            <person name="Tan C."/>
            <person name="Li Z."/>
            <person name="Guo J."/>
            <person name="Li S."/>
            <person name="Chen X."/>
            <person name="Wang C."/>
            <person name="Dai X."/>
            <person name="Yang H."/>
            <person name="Song W."/>
            <person name="Hou L."/>
            <person name="Xu J."/>
            <person name="Tong Z."/>
            <person name="Xu A."/>
            <person name="Yuan X."/>
            <person name="Wang W."/>
            <person name="Yang Q."/>
            <person name="Chen L."/>
            <person name="Sun Z."/>
            <person name="Wang K."/>
            <person name="Pan B."/>
            <person name="Chen J."/>
            <person name="Bao Y."/>
            <person name="Liu F."/>
            <person name="Qi X."/>
            <person name="Gang D.R."/>
            <person name="Wen J."/>
            <person name="Li J."/>
        </authorList>
    </citation>
    <scope>NUCLEOTIDE SEQUENCE</scope>
    <source>
        <strain evidence="6">Dzin_1.0</strain>
    </source>
</reference>
<evidence type="ECO:0000259" key="5">
    <source>
        <dbReference type="Pfam" id="PF07842"/>
    </source>
</evidence>
<feature type="compositionally biased region" description="Polar residues" evidence="4">
    <location>
        <begin position="90"/>
        <end position="100"/>
    </location>
</feature>
<dbReference type="InterPro" id="IPR022783">
    <property type="entry name" value="GCFC_dom"/>
</dbReference>
<dbReference type="Pfam" id="PF15458">
    <property type="entry name" value="NTR2"/>
    <property type="match status" value="1"/>
</dbReference>
<dbReference type="EMBL" id="JAGGNH010000002">
    <property type="protein sequence ID" value="KAJ0983436.1"/>
    <property type="molecule type" value="Genomic_DNA"/>
</dbReference>
<organism evidence="6 7">
    <name type="scientific">Dioscorea zingiberensis</name>
    <dbReference type="NCBI Taxonomy" id="325984"/>
    <lineage>
        <taxon>Eukaryota</taxon>
        <taxon>Viridiplantae</taxon>
        <taxon>Streptophyta</taxon>
        <taxon>Embryophyta</taxon>
        <taxon>Tracheophyta</taxon>
        <taxon>Spermatophyta</taxon>
        <taxon>Magnoliopsida</taxon>
        <taxon>Liliopsida</taxon>
        <taxon>Dioscoreales</taxon>
        <taxon>Dioscoreaceae</taxon>
        <taxon>Dioscorea</taxon>
    </lineage>
</organism>
<dbReference type="PANTHER" id="PTHR12214:SF0">
    <property type="entry name" value="LD29489P"/>
    <property type="match status" value="1"/>
</dbReference>
<dbReference type="PANTHER" id="PTHR12214">
    <property type="entry name" value="GC-RICH SEQUENCE DNA-BINDING FACTOR"/>
    <property type="match status" value="1"/>
</dbReference>
<dbReference type="InterPro" id="IPR028211">
    <property type="entry name" value="Ntr2"/>
</dbReference>
<dbReference type="GO" id="GO:0071008">
    <property type="term" value="C:U2-type post-mRNA release spliceosomal complex"/>
    <property type="evidence" value="ECO:0007669"/>
    <property type="project" value="InterPro"/>
</dbReference>
<evidence type="ECO:0000256" key="2">
    <source>
        <dbReference type="ARBA" id="ARBA00010801"/>
    </source>
</evidence>
<comment type="similarity">
    <text evidence="2">Belongs to the GCF family.</text>
</comment>
<dbReference type="Pfam" id="PF07842">
    <property type="entry name" value="GCFC"/>
    <property type="match status" value="1"/>
</dbReference>
<evidence type="ECO:0000313" key="7">
    <source>
        <dbReference type="Proteomes" id="UP001085076"/>
    </source>
</evidence>
<keyword evidence="7" id="KW-1185">Reference proteome</keyword>
<feature type="region of interest" description="Disordered" evidence="4">
    <location>
        <begin position="542"/>
        <end position="561"/>
    </location>
</feature>
<feature type="compositionally biased region" description="Basic residues" evidence="4">
    <location>
        <begin position="549"/>
        <end position="561"/>
    </location>
</feature>
<feature type="compositionally biased region" description="Polar residues" evidence="4">
    <location>
        <begin position="112"/>
        <end position="133"/>
    </location>
</feature>
<evidence type="ECO:0000256" key="1">
    <source>
        <dbReference type="ARBA" id="ARBA00004123"/>
    </source>
</evidence>
<dbReference type="Proteomes" id="UP001085076">
    <property type="component" value="Miscellaneous, Linkage group lg02"/>
</dbReference>
<evidence type="ECO:0000256" key="4">
    <source>
        <dbReference type="SAM" id="MobiDB-lite"/>
    </source>
</evidence>
<comment type="subcellular location">
    <subcellularLocation>
        <location evidence="1">Nucleus</location>
    </subcellularLocation>
</comment>
<dbReference type="GO" id="GO:0003677">
    <property type="term" value="F:DNA binding"/>
    <property type="evidence" value="ECO:0007669"/>
    <property type="project" value="InterPro"/>
</dbReference>
<protein>
    <recommendedName>
        <fullName evidence="5">GCF C-terminal domain-containing protein</fullName>
    </recommendedName>
</protein>
<proteinExistence type="inferred from homology"/>
<dbReference type="GO" id="GO:0000390">
    <property type="term" value="P:spliceosomal complex disassembly"/>
    <property type="evidence" value="ECO:0007669"/>
    <property type="project" value="InterPro"/>
</dbReference>
<evidence type="ECO:0000256" key="3">
    <source>
        <dbReference type="ARBA" id="ARBA00023242"/>
    </source>
</evidence>